<dbReference type="PANTHER" id="PTHR35809:SF1">
    <property type="entry name" value="ARCHAETIDYLSERINE DECARBOXYLASE PROENZYME-RELATED"/>
    <property type="match status" value="1"/>
</dbReference>
<dbReference type="GO" id="GO:0005886">
    <property type="term" value="C:plasma membrane"/>
    <property type="evidence" value="ECO:0007669"/>
    <property type="project" value="UniProtKB-SubCell"/>
</dbReference>
<protein>
    <recommendedName>
        <fullName evidence="11">Phosphatidylserine decarboxylase proenzyme</fullName>
        <ecNumber evidence="11">4.1.1.65</ecNumber>
    </recommendedName>
    <component>
        <recommendedName>
            <fullName evidence="11">Phosphatidylserine decarboxylase alpha chain</fullName>
        </recommendedName>
    </component>
    <component>
        <recommendedName>
            <fullName evidence="11">Phosphatidylserine decarboxylase beta chain</fullName>
        </recommendedName>
    </component>
</protein>
<evidence type="ECO:0000256" key="1">
    <source>
        <dbReference type="ARBA" id="ARBA00022475"/>
    </source>
</evidence>
<evidence type="ECO:0000256" key="5">
    <source>
        <dbReference type="ARBA" id="ARBA00023136"/>
    </source>
</evidence>
<accession>A0A345UKQ0</accession>
<comment type="PTM">
    <text evidence="11">Is synthesized initially as an inactive proenzyme. Formation of the active enzyme involves a self-maturation process in which the active site pyruvoyl group is generated from an internal serine residue via an autocatalytic post-translational modification. Two non-identical subunits are generated from the proenzyme in this reaction, and the pyruvate is formed at the N-terminus of the alpha chain, which is derived from the carboxyl end of the proenzyme. The post-translation cleavage follows an unusual pathway, termed non-hydrolytic serinolysis, in which the side chain hydroxyl group of the serine supplies its oxygen atom to form the C-terminus of the beta chain, while the remainder of the serine residue undergoes an oxidative deamination to produce ammonia and the pyruvoyl prosthetic group on the alpha chain.</text>
</comment>
<evidence type="ECO:0000313" key="13">
    <source>
        <dbReference type="EMBL" id="AXJ01052.1"/>
    </source>
</evidence>
<keyword evidence="7 11" id="KW-0594">Phospholipid biosynthesis</keyword>
<evidence type="ECO:0000256" key="7">
    <source>
        <dbReference type="ARBA" id="ARBA00023209"/>
    </source>
</evidence>
<keyword evidence="6 11" id="KW-0865">Zymogen</keyword>
<keyword evidence="4 11" id="KW-0443">Lipid metabolism</keyword>
<keyword evidence="9 11" id="KW-1208">Phospholipid metabolism</keyword>
<comment type="function">
    <text evidence="11">Catalyzes the formation of phosphatidylethanolamine (PtdEtn) from phosphatidylserine (PtdSer).</text>
</comment>
<dbReference type="Proteomes" id="UP000254808">
    <property type="component" value="Chromosome"/>
</dbReference>
<organism evidence="13 14">
    <name type="scientific">Cyclonatronum proteinivorum</name>
    <dbReference type="NCBI Taxonomy" id="1457365"/>
    <lineage>
        <taxon>Bacteria</taxon>
        <taxon>Pseudomonadati</taxon>
        <taxon>Balneolota</taxon>
        <taxon>Balneolia</taxon>
        <taxon>Balneolales</taxon>
        <taxon>Cyclonatronaceae</taxon>
        <taxon>Cyclonatronum</taxon>
    </lineage>
</organism>
<dbReference type="Pfam" id="PF02666">
    <property type="entry name" value="PS_Dcarbxylase"/>
    <property type="match status" value="1"/>
</dbReference>
<dbReference type="InterPro" id="IPR003817">
    <property type="entry name" value="PS_Dcarbxylase"/>
</dbReference>
<keyword evidence="2 11" id="KW-0444">Lipid biosynthesis</keyword>
<dbReference type="KEGG" id="cprv:CYPRO_1802"/>
<evidence type="ECO:0000256" key="10">
    <source>
        <dbReference type="ARBA" id="ARBA00023317"/>
    </source>
</evidence>
<keyword evidence="1 11" id="KW-1003">Cell membrane</keyword>
<gene>
    <name evidence="11" type="primary">psd</name>
    <name evidence="13" type="ORF">CYPRO_1802</name>
</gene>
<dbReference type="OrthoDB" id="9790893at2"/>
<evidence type="ECO:0000256" key="8">
    <source>
        <dbReference type="ARBA" id="ARBA00023239"/>
    </source>
</evidence>
<keyword evidence="8 11" id="KW-0456">Lyase</keyword>
<comment type="catalytic activity">
    <reaction evidence="11">
        <text>a 1,2-diacyl-sn-glycero-3-phospho-L-serine + H(+) = a 1,2-diacyl-sn-glycero-3-phosphoethanolamine + CO2</text>
        <dbReference type="Rhea" id="RHEA:20828"/>
        <dbReference type="ChEBI" id="CHEBI:15378"/>
        <dbReference type="ChEBI" id="CHEBI:16526"/>
        <dbReference type="ChEBI" id="CHEBI:57262"/>
        <dbReference type="ChEBI" id="CHEBI:64612"/>
        <dbReference type="EC" id="4.1.1.65"/>
    </reaction>
</comment>
<dbReference type="NCBIfam" id="NF003678">
    <property type="entry name" value="PRK05305.1-2"/>
    <property type="match status" value="1"/>
</dbReference>
<keyword evidence="3 11" id="KW-0210">Decarboxylase</keyword>
<sequence>MFAKEGYSIIGTAIVISILLSVIGAFAGGVVAWVLYILAVLTTAFTLYFFRDPERNPPDGFEDKLIAPADGKVILLINGLKHDFFDEPCTQISIFLSPLDVHVNRVPASGKIVQADYYPGEYLVAWHEKASELNERSEFGMVHPSGGKVFFRQITGYIARRIVFDLKEGDEVSAGDKFGMMKFGSRMDILVPDSMKLLVKPGDRTVAGESLMGIFKSS</sequence>
<dbReference type="PANTHER" id="PTHR35809">
    <property type="entry name" value="ARCHAETIDYLSERINE DECARBOXYLASE PROENZYME-RELATED"/>
    <property type="match status" value="1"/>
</dbReference>
<keyword evidence="12" id="KW-0812">Transmembrane</keyword>
<dbReference type="EMBL" id="CP027806">
    <property type="protein sequence ID" value="AXJ01052.1"/>
    <property type="molecule type" value="Genomic_DNA"/>
</dbReference>
<evidence type="ECO:0000256" key="4">
    <source>
        <dbReference type="ARBA" id="ARBA00023098"/>
    </source>
</evidence>
<name>A0A345UKQ0_9BACT</name>
<feature type="transmembrane region" description="Helical" evidence="12">
    <location>
        <begin position="7"/>
        <end position="27"/>
    </location>
</feature>
<keyword evidence="14" id="KW-1185">Reference proteome</keyword>
<feature type="transmembrane region" description="Helical" evidence="12">
    <location>
        <begin position="33"/>
        <end position="50"/>
    </location>
</feature>
<keyword evidence="10 11" id="KW-0670">Pyruvate</keyword>
<comment type="similarity">
    <text evidence="11">Belongs to the phosphatidylserine decarboxylase family. PSD-A subfamily.</text>
</comment>
<evidence type="ECO:0000256" key="11">
    <source>
        <dbReference type="HAMAP-Rule" id="MF_00664"/>
    </source>
</evidence>
<feature type="chain" id="PRO_5023275476" description="Phosphatidylserine decarboxylase beta chain" evidence="11">
    <location>
        <begin position="1"/>
        <end position="184"/>
    </location>
</feature>
<dbReference type="InterPro" id="IPR033175">
    <property type="entry name" value="PSD-A"/>
</dbReference>
<dbReference type="EC" id="4.1.1.65" evidence="11"/>
<dbReference type="HAMAP" id="MF_00664">
    <property type="entry name" value="PS_decarb_PSD_A"/>
    <property type="match status" value="1"/>
</dbReference>
<evidence type="ECO:0000256" key="12">
    <source>
        <dbReference type="SAM" id="Phobius"/>
    </source>
</evidence>
<feature type="modified residue" description="Pyruvic acid (Ser); by autocatalysis" evidence="11">
    <location>
        <position position="185"/>
    </location>
</feature>
<evidence type="ECO:0000256" key="2">
    <source>
        <dbReference type="ARBA" id="ARBA00022516"/>
    </source>
</evidence>
<comment type="pathway">
    <text evidence="11">Phospholipid metabolism; phosphatidylethanolamine biosynthesis; phosphatidylethanolamine from CDP-diacylglycerol: step 2/2.</text>
</comment>
<proteinExistence type="inferred from homology"/>
<evidence type="ECO:0000313" key="14">
    <source>
        <dbReference type="Proteomes" id="UP000254808"/>
    </source>
</evidence>
<keyword evidence="12" id="KW-1133">Transmembrane helix</keyword>
<dbReference type="GO" id="GO:0006646">
    <property type="term" value="P:phosphatidylethanolamine biosynthetic process"/>
    <property type="evidence" value="ECO:0007669"/>
    <property type="project" value="UniProtKB-UniRule"/>
</dbReference>
<dbReference type="NCBIfam" id="NF003685">
    <property type="entry name" value="PRK05305.2-5"/>
    <property type="match status" value="1"/>
</dbReference>
<dbReference type="UniPathway" id="UPA00558">
    <property type="reaction ID" value="UER00616"/>
</dbReference>
<comment type="subunit">
    <text evidence="11">Heterodimer of a large membrane-associated beta subunit and a small pyruvoyl-containing alpha subunit.</text>
</comment>
<comment type="cofactor">
    <cofactor evidence="11">
        <name>pyruvate</name>
        <dbReference type="ChEBI" id="CHEBI:15361"/>
    </cofactor>
    <text evidence="11">Binds 1 pyruvoyl group covalently per subunit.</text>
</comment>
<dbReference type="RefSeq" id="WP_114984285.1">
    <property type="nucleotide sequence ID" value="NZ_CP027806.1"/>
</dbReference>
<feature type="chain" id="PRO_5023275477" description="Phosphatidylserine decarboxylase alpha chain" evidence="11">
    <location>
        <begin position="185"/>
        <end position="218"/>
    </location>
</feature>
<evidence type="ECO:0000256" key="3">
    <source>
        <dbReference type="ARBA" id="ARBA00022793"/>
    </source>
</evidence>
<evidence type="ECO:0000256" key="9">
    <source>
        <dbReference type="ARBA" id="ARBA00023264"/>
    </source>
</evidence>
<keyword evidence="5 11" id="KW-0472">Membrane</keyword>
<feature type="site" description="Cleavage (non-hydrolytic); by autocatalysis" evidence="11">
    <location>
        <begin position="184"/>
        <end position="185"/>
    </location>
</feature>
<dbReference type="AlphaFoldDB" id="A0A345UKQ0"/>
<evidence type="ECO:0000256" key="6">
    <source>
        <dbReference type="ARBA" id="ARBA00023145"/>
    </source>
</evidence>
<dbReference type="GO" id="GO:0004609">
    <property type="term" value="F:phosphatidylserine decarboxylase activity"/>
    <property type="evidence" value="ECO:0007669"/>
    <property type="project" value="UniProtKB-UniRule"/>
</dbReference>
<comment type="subcellular location">
    <subcellularLocation>
        <location evidence="11">Cell membrane</location>
        <topology evidence="11">Peripheral membrane protein</topology>
    </subcellularLocation>
</comment>
<reference evidence="13 14" key="1">
    <citation type="submission" date="2018-03" db="EMBL/GenBank/DDBJ databases">
        <title>Phenotypic and genomic properties of Cyclonatronum proteinivorum gen. nov., sp. nov., a haloalkaliphilic bacteroidete from soda lakes possessing Na+-translocating rhodopsin.</title>
        <authorList>
            <person name="Toshchakov S.V."/>
            <person name="Korzhenkov A."/>
            <person name="Samarov N.I."/>
            <person name="Kublanov I.V."/>
            <person name="Muntyan M.S."/>
            <person name="Sorokin D.Y."/>
        </authorList>
    </citation>
    <scope>NUCLEOTIDE SEQUENCE [LARGE SCALE GENOMIC DNA]</scope>
    <source>
        <strain evidence="13 14">Omega</strain>
    </source>
</reference>
<feature type="active site" description="Schiff-base intermediate with substrate; via pyruvic acid" evidence="11">
    <location>
        <position position="185"/>
    </location>
</feature>